<accession>A0A7C9MI92</accession>
<comment type="caution">
    <text evidence="2">The sequence shown here is derived from an EMBL/GenBank/DDBJ whole genome shotgun (WGS) entry which is preliminary data.</text>
</comment>
<dbReference type="InterPro" id="IPR029063">
    <property type="entry name" value="SAM-dependent_MTases_sf"/>
</dbReference>
<dbReference type="OrthoDB" id="9765084at2"/>
<dbReference type="AlphaFoldDB" id="A0A7C9MI92"/>
<keyword evidence="2" id="KW-0808">Transferase</keyword>
<evidence type="ECO:0000313" key="2">
    <source>
        <dbReference type="EMBL" id="MYL82489.1"/>
    </source>
</evidence>
<feature type="domain" description="Methyltransferase" evidence="1">
    <location>
        <begin position="59"/>
        <end position="122"/>
    </location>
</feature>
<name>A0A7C9MI92_9BACT</name>
<proteinExistence type="predicted"/>
<dbReference type="InterPro" id="IPR025714">
    <property type="entry name" value="Methyltranfer_dom"/>
</dbReference>
<keyword evidence="3" id="KW-1185">Reference proteome</keyword>
<sequence>MLMDSPLPPPLSHIRTLLAALGPERIWRPVPAPDGSLLAPGDGCDLRDLEGYLGNLDVAGKTVADLGCNLGYFTFLARRCGATRVLGLDSDPEIIHIAGQLATLHRLTDVTFTACDFLRQAPPSPCDMALLIDFIGRRIITKGRIGLVATAAKHWGAHELFFTLRPIYQLSDLPASPDLLQAHYPGFVRGDAFYLADALAHALGPDWSLRYLTDGRFAASVDQRCHKAALLFTRHASR</sequence>
<dbReference type="GO" id="GO:0008168">
    <property type="term" value="F:methyltransferase activity"/>
    <property type="evidence" value="ECO:0007669"/>
    <property type="project" value="UniProtKB-KW"/>
</dbReference>
<reference evidence="2 3" key="1">
    <citation type="submission" date="2020-01" db="EMBL/GenBank/DDBJ databases">
        <title>Genome sequence of Desulfovibrio aerotolerans DSM 16695(T).</title>
        <authorList>
            <person name="Karnachuk O."/>
            <person name="Avakyan M."/>
            <person name="Mardanov A."/>
            <person name="Kadnikov V."/>
            <person name="Ravin N."/>
        </authorList>
    </citation>
    <scope>NUCLEOTIDE SEQUENCE [LARGE SCALE GENOMIC DNA]</scope>
    <source>
        <strain evidence="2 3">DSM 16695</strain>
    </source>
</reference>
<dbReference type="EMBL" id="WVUD01000005">
    <property type="protein sequence ID" value="MYL82489.1"/>
    <property type="molecule type" value="Genomic_DNA"/>
</dbReference>
<evidence type="ECO:0000313" key="3">
    <source>
        <dbReference type="Proteomes" id="UP000482487"/>
    </source>
</evidence>
<dbReference type="Pfam" id="PF13847">
    <property type="entry name" value="Methyltransf_31"/>
    <property type="match status" value="1"/>
</dbReference>
<dbReference type="SUPFAM" id="SSF53335">
    <property type="entry name" value="S-adenosyl-L-methionine-dependent methyltransferases"/>
    <property type="match status" value="1"/>
</dbReference>
<protein>
    <submittedName>
        <fullName evidence="2">Methyltransferase domain-containing protein</fullName>
    </submittedName>
</protein>
<evidence type="ECO:0000259" key="1">
    <source>
        <dbReference type="Pfam" id="PF13847"/>
    </source>
</evidence>
<keyword evidence="2" id="KW-0489">Methyltransferase</keyword>
<dbReference type="CDD" id="cd02440">
    <property type="entry name" value="AdoMet_MTases"/>
    <property type="match status" value="1"/>
</dbReference>
<dbReference type="GO" id="GO:0032259">
    <property type="term" value="P:methylation"/>
    <property type="evidence" value="ECO:0007669"/>
    <property type="project" value="UniProtKB-KW"/>
</dbReference>
<organism evidence="2 3">
    <name type="scientific">Solidesulfovibrio aerotolerans</name>
    <dbReference type="NCBI Taxonomy" id="295255"/>
    <lineage>
        <taxon>Bacteria</taxon>
        <taxon>Pseudomonadati</taxon>
        <taxon>Thermodesulfobacteriota</taxon>
        <taxon>Desulfovibrionia</taxon>
        <taxon>Desulfovibrionales</taxon>
        <taxon>Desulfovibrionaceae</taxon>
        <taxon>Solidesulfovibrio</taxon>
    </lineage>
</organism>
<dbReference type="Proteomes" id="UP000482487">
    <property type="component" value="Unassembled WGS sequence"/>
</dbReference>
<dbReference type="Gene3D" id="3.40.50.150">
    <property type="entry name" value="Vaccinia Virus protein VP39"/>
    <property type="match status" value="1"/>
</dbReference>
<gene>
    <name evidence="2" type="ORF">GTA51_04970</name>
</gene>